<gene>
    <name evidence="2" type="ORF">DPMN_146864</name>
</gene>
<accession>A0A9D4IYT4</accession>
<name>A0A9D4IYT4_DREPO</name>
<proteinExistence type="predicted"/>
<dbReference type="Gene3D" id="2.40.70.10">
    <property type="entry name" value="Acid Proteases"/>
    <property type="match status" value="1"/>
</dbReference>
<comment type="caution">
    <text evidence="2">The sequence shown here is derived from an EMBL/GenBank/DDBJ whole genome shotgun (WGS) entry which is preliminary data.</text>
</comment>
<organism evidence="2 3">
    <name type="scientific">Dreissena polymorpha</name>
    <name type="common">Zebra mussel</name>
    <name type="synonym">Mytilus polymorpha</name>
    <dbReference type="NCBI Taxonomy" id="45954"/>
    <lineage>
        <taxon>Eukaryota</taxon>
        <taxon>Metazoa</taxon>
        <taxon>Spiralia</taxon>
        <taxon>Lophotrochozoa</taxon>
        <taxon>Mollusca</taxon>
        <taxon>Bivalvia</taxon>
        <taxon>Autobranchia</taxon>
        <taxon>Heteroconchia</taxon>
        <taxon>Euheterodonta</taxon>
        <taxon>Imparidentia</taxon>
        <taxon>Neoheterodontei</taxon>
        <taxon>Myida</taxon>
        <taxon>Dreissenoidea</taxon>
        <taxon>Dreissenidae</taxon>
        <taxon>Dreissena</taxon>
    </lineage>
</organism>
<reference evidence="2" key="2">
    <citation type="submission" date="2020-11" db="EMBL/GenBank/DDBJ databases">
        <authorList>
            <person name="McCartney M.A."/>
            <person name="Auch B."/>
            <person name="Kono T."/>
            <person name="Mallez S."/>
            <person name="Becker A."/>
            <person name="Gohl D.M."/>
            <person name="Silverstein K.A.T."/>
            <person name="Koren S."/>
            <person name="Bechman K.B."/>
            <person name="Herman A."/>
            <person name="Abrahante J.E."/>
            <person name="Garbe J."/>
        </authorList>
    </citation>
    <scope>NUCLEOTIDE SEQUENCE</scope>
    <source>
        <strain evidence="2">Duluth1</strain>
        <tissue evidence="2">Whole animal</tissue>
    </source>
</reference>
<protein>
    <recommendedName>
        <fullName evidence="4">Peptidase A2 domain-containing protein</fullName>
    </recommendedName>
</protein>
<dbReference type="Proteomes" id="UP000828390">
    <property type="component" value="Unassembled WGS sequence"/>
</dbReference>
<dbReference type="AlphaFoldDB" id="A0A9D4IYT4"/>
<dbReference type="EMBL" id="JAIWYP010000007">
    <property type="protein sequence ID" value="KAH3793356.1"/>
    <property type="molecule type" value="Genomic_DNA"/>
</dbReference>
<dbReference type="InterPro" id="IPR021109">
    <property type="entry name" value="Peptidase_aspartic_dom_sf"/>
</dbReference>
<keyword evidence="3" id="KW-1185">Reference proteome</keyword>
<evidence type="ECO:0000256" key="1">
    <source>
        <dbReference type="SAM" id="MobiDB-lite"/>
    </source>
</evidence>
<evidence type="ECO:0000313" key="2">
    <source>
        <dbReference type="EMBL" id="KAH3793356.1"/>
    </source>
</evidence>
<sequence length="164" mass="18483">MVLFKPQNDIYRYNRQGWHESFRTPPPYKHPNHVENRSENGNQFVENRSGKRESVDLKTPNSTQLEGSYLGDKIENGFYVLSTVEGESLNKLIDIGSTISILNTYFAKSLPNFNPLNVQPVSTKLVSVTGALSHFEGILTVDLKIGKQSFKHNTYLGNIPNKGI</sequence>
<reference evidence="2" key="1">
    <citation type="journal article" date="2019" name="bioRxiv">
        <title>The Genome of the Zebra Mussel, Dreissena polymorpha: A Resource for Invasive Species Research.</title>
        <authorList>
            <person name="McCartney M.A."/>
            <person name="Auch B."/>
            <person name="Kono T."/>
            <person name="Mallez S."/>
            <person name="Zhang Y."/>
            <person name="Obille A."/>
            <person name="Becker A."/>
            <person name="Abrahante J.E."/>
            <person name="Garbe J."/>
            <person name="Badalamenti J.P."/>
            <person name="Herman A."/>
            <person name="Mangelson H."/>
            <person name="Liachko I."/>
            <person name="Sullivan S."/>
            <person name="Sone E.D."/>
            <person name="Koren S."/>
            <person name="Silverstein K.A.T."/>
            <person name="Beckman K.B."/>
            <person name="Gohl D.M."/>
        </authorList>
    </citation>
    <scope>NUCLEOTIDE SEQUENCE</scope>
    <source>
        <strain evidence="2">Duluth1</strain>
        <tissue evidence="2">Whole animal</tissue>
    </source>
</reference>
<feature type="region of interest" description="Disordered" evidence="1">
    <location>
        <begin position="21"/>
        <end position="59"/>
    </location>
</feature>
<evidence type="ECO:0000313" key="3">
    <source>
        <dbReference type="Proteomes" id="UP000828390"/>
    </source>
</evidence>
<evidence type="ECO:0008006" key="4">
    <source>
        <dbReference type="Google" id="ProtNLM"/>
    </source>
</evidence>